<name>A0ABX5UKG9_9BURK</name>
<dbReference type="Pfam" id="PF05947">
    <property type="entry name" value="T6SS_TssF"/>
    <property type="match status" value="1"/>
</dbReference>
<dbReference type="PANTHER" id="PTHR35370:SF1">
    <property type="entry name" value="TYPE VI SECRETION SYSTEM COMPONENT TSSF1"/>
    <property type="match status" value="1"/>
</dbReference>
<dbReference type="NCBIfam" id="TIGR03359">
    <property type="entry name" value="VI_chp_6"/>
    <property type="match status" value="1"/>
</dbReference>
<evidence type="ECO:0000313" key="2">
    <source>
        <dbReference type="Proteomes" id="UP000298763"/>
    </source>
</evidence>
<proteinExistence type="predicted"/>
<keyword evidence="2" id="KW-1185">Reference proteome</keyword>
<evidence type="ECO:0000313" key="1">
    <source>
        <dbReference type="EMBL" id="QCP12256.1"/>
    </source>
</evidence>
<accession>A0ABX5UKG9</accession>
<dbReference type="InterPro" id="IPR010272">
    <property type="entry name" value="T6SS_TssF"/>
</dbReference>
<reference evidence="1 2" key="1">
    <citation type="submission" date="2019-05" db="EMBL/GenBank/DDBJ databases">
        <title>Draft Genome Sequences of Six Type Strains of the Genus Massilia.</title>
        <authorList>
            <person name="Miess H."/>
            <person name="Frediansyhah A."/>
            <person name="Gross H."/>
        </authorList>
    </citation>
    <scope>NUCLEOTIDE SEQUENCE [LARGE SCALE GENOMIC DNA]</scope>
    <source>
        <strain evidence="1 2">DSMZ 26121</strain>
    </source>
</reference>
<organism evidence="1 2">
    <name type="scientific">Pseudoduganella umbonata</name>
    <dbReference type="NCBI Taxonomy" id="864828"/>
    <lineage>
        <taxon>Bacteria</taxon>
        <taxon>Pseudomonadati</taxon>
        <taxon>Pseudomonadota</taxon>
        <taxon>Betaproteobacteria</taxon>
        <taxon>Burkholderiales</taxon>
        <taxon>Oxalobacteraceae</taxon>
        <taxon>Telluria group</taxon>
        <taxon>Pseudoduganella</taxon>
    </lineage>
</organism>
<protein>
    <submittedName>
        <fullName evidence="1">Type VI secretion system baseplate subunit TssF</fullName>
    </submittedName>
</protein>
<dbReference type="EMBL" id="CP040017">
    <property type="protein sequence ID" value="QCP12256.1"/>
    <property type="molecule type" value="Genomic_DNA"/>
</dbReference>
<dbReference type="PANTHER" id="PTHR35370">
    <property type="entry name" value="CYTOPLASMIC PROTEIN-RELATED-RELATED"/>
    <property type="match status" value="1"/>
</dbReference>
<gene>
    <name evidence="1" type="primary">tssF</name>
    <name evidence="1" type="ORF">FCL38_18900</name>
</gene>
<dbReference type="Proteomes" id="UP000298763">
    <property type="component" value="Chromosome"/>
</dbReference>
<sequence length="622" mass="67949">MRYCFSLSTESNDGASSHRRPSHLRGRSMDKLLPYFEREMGILRRNFKELISRNPALASTLGVSAGQGVDPVTERVMQGTALLCAKNAWNLDYYHTRLTNDLLAILSPFYLNPVPSCSVAHFDAGTQRVSATIPRGTEFHFKSEPACRFRTVYDVTIPALALTASYTARVDAPLSLGLPPSAGGAIRIVIESTDPAISLDKAIAEPVRVFIDTDAATRTALYEGLFARTLCTCVESEQQWWKLKISPLTPVGLSRSEALLPTPRRQEDSLRLLAEYFAFPEKFDFFDIDLKSVLAESPKGAQRVVLHMIVPDLHQTSTPQLLRALPATALRLGCTPVVNMFSNASEAIRITEGQDVYPLIARRSNDAEIAIYSIDSIKLLCAVDGGNAAVDLEWAGEQCVAPTKRWTFKRANPTLGTEDTVSFLDDRRKPLLLAEGTATAQLTCTNGSLPATLPVGRAGGDLVGDEVAAACTIRLLCTPTAPLVLADKPDDHFEVLGAGSAGGRALTQFDLPSLLELLRLHARPDCAVTERQLAGIVAVDRSEIKGALRHEYGSSLAYGYQIRLTVDEAAFTHRSIYSLAQVMDYVFGYYIAWGNFSRLIVQTVDGRELVRCAQRPGSQSPA</sequence>